<protein>
    <recommendedName>
        <fullName evidence="4">DUF1772 domain-containing protein</fullName>
    </recommendedName>
</protein>
<evidence type="ECO:0000313" key="2">
    <source>
        <dbReference type="EMBL" id="GAA1494886.1"/>
    </source>
</evidence>
<proteinExistence type="predicted"/>
<dbReference type="RefSeq" id="WP_204607550.1">
    <property type="nucleotide sequence ID" value="NZ_BAAAJX010000017.1"/>
</dbReference>
<accession>A0ABN1ZH41</accession>
<dbReference type="EMBL" id="BAAAJX010000017">
    <property type="protein sequence ID" value="GAA1494886.1"/>
    <property type="molecule type" value="Genomic_DNA"/>
</dbReference>
<comment type="caution">
    <text evidence="2">The sequence shown here is derived from an EMBL/GenBank/DDBJ whole genome shotgun (WGS) entry which is preliminary data.</text>
</comment>
<keyword evidence="1" id="KW-0812">Transmembrane</keyword>
<evidence type="ECO:0000256" key="1">
    <source>
        <dbReference type="SAM" id="Phobius"/>
    </source>
</evidence>
<keyword evidence="1" id="KW-1133">Transmembrane helix</keyword>
<dbReference type="Proteomes" id="UP001501742">
    <property type="component" value="Unassembled WGS sequence"/>
</dbReference>
<organism evidence="2 3">
    <name type="scientific">Curtobacterium herbarum</name>
    <dbReference type="NCBI Taxonomy" id="150122"/>
    <lineage>
        <taxon>Bacteria</taxon>
        <taxon>Bacillati</taxon>
        <taxon>Actinomycetota</taxon>
        <taxon>Actinomycetes</taxon>
        <taxon>Micrococcales</taxon>
        <taxon>Microbacteriaceae</taxon>
        <taxon>Curtobacterium</taxon>
    </lineage>
</organism>
<feature type="transmembrane region" description="Helical" evidence="1">
    <location>
        <begin position="97"/>
        <end position="121"/>
    </location>
</feature>
<keyword evidence="1" id="KW-0472">Membrane</keyword>
<sequence length="127" mass="13434">MTAVGGPTAGSRSTQTLVARIVVWVVFAVLFAYMTAQSVGNFVVVTDKLQKFNEFVGSAGGASLKRPVPWVWLVLDVVVPPLAYAVGVWVTRRSTAVVTAAVLVVAFAAAGALWLTLQLYVPSLVDL</sequence>
<evidence type="ECO:0008006" key="4">
    <source>
        <dbReference type="Google" id="ProtNLM"/>
    </source>
</evidence>
<gene>
    <name evidence="2" type="ORF">GCM10009627_32320</name>
</gene>
<keyword evidence="3" id="KW-1185">Reference proteome</keyword>
<reference evidence="2 3" key="1">
    <citation type="journal article" date="2019" name="Int. J. Syst. Evol. Microbiol.">
        <title>The Global Catalogue of Microorganisms (GCM) 10K type strain sequencing project: providing services to taxonomists for standard genome sequencing and annotation.</title>
        <authorList>
            <consortium name="The Broad Institute Genomics Platform"/>
            <consortium name="The Broad Institute Genome Sequencing Center for Infectious Disease"/>
            <person name="Wu L."/>
            <person name="Ma J."/>
        </authorList>
    </citation>
    <scope>NUCLEOTIDE SEQUENCE [LARGE SCALE GENOMIC DNA]</scope>
    <source>
        <strain evidence="2 3">JCM 12140</strain>
    </source>
</reference>
<evidence type="ECO:0000313" key="3">
    <source>
        <dbReference type="Proteomes" id="UP001501742"/>
    </source>
</evidence>
<name>A0ABN1ZH41_9MICO</name>
<feature type="transmembrane region" description="Helical" evidence="1">
    <location>
        <begin position="17"/>
        <end position="36"/>
    </location>
</feature>
<feature type="transmembrane region" description="Helical" evidence="1">
    <location>
        <begin position="70"/>
        <end position="90"/>
    </location>
</feature>